<feature type="transmembrane region" description="Helical" evidence="13">
    <location>
        <begin position="423"/>
        <end position="443"/>
    </location>
</feature>
<feature type="transmembrane region" description="Helical" evidence="13">
    <location>
        <begin position="322"/>
        <end position="341"/>
    </location>
</feature>
<keyword evidence="13" id="KW-0496">Mitochondrion</keyword>
<keyword evidence="13" id="KW-0999">Mitochondrion inner membrane</keyword>
<feature type="transmembrane region" description="Helical" evidence="13">
    <location>
        <begin position="368"/>
        <end position="385"/>
    </location>
</feature>
<dbReference type="PANTHER" id="PTHR11048:SF28">
    <property type="entry name" value="4-HYDROXYBENZOATE POLYPRENYLTRANSFERASE, MITOCHONDRIAL"/>
    <property type="match status" value="1"/>
</dbReference>
<dbReference type="InterPro" id="IPR044878">
    <property type="entry name" value="UbiA_sf"/>
</dbReference>
<dbReference type="GO" id="GO:0008299">
    <property type="term" value="P:isoprenoid biosynthetic process"/>
    <property type="evidence" value="ECO:0007669"/>
    <property type="project" value="UniProtKB-UniRule"/>
</dbReference>
<evidence type="ECO:0000256" key="10">
    <source>
        <dbReference type="ARBA" id="ARBA00049890"/>
    </source>
</evidence>
<evidence type="ECO:0000313" key="15">
    <source>
        <dbReference type="Proteomes" id="UP001186944"/>
    </source>
</evidence>
<dbReference type="InterPro" id="IPR006370">
    <property type="entry name" value="HB_polyprenyltransferase-like"/>
</dbReference>
<keyword evidence="5 13" id="KW-0831">Ubiquinone biosynthesis</keyword>
<dbReference type="GO" id="GO:0006744">
    <property type="term" value="P:ubiquinone biosynthetic process"/>
    <property type="evidence" value="ECO:0007669"/>
    <property type="project" value="UniProtKB-UniRule"/>
</dbReference>
<evidence type="ECO:0000256" key="7">
    <source>
        <dbReference type="ARBA" id="ARBA00022989"/>
    </source>
</evidence>
<feature type="transmembrane region" description="Helical" evidence="13">
    <location>
        <begin position="200"/>
        <end position="224"/>
    </location>
</feature>
<comment type="pathway">
    <text evidence="13">Cofactor biosynthesis; ubiquinone biosynthesis.</text>
</comment>
<evidence type="ECO:0000256" key="1">
    <source>
        <dbReference type="ARBA" id="ARBA00001946"/>
    </source>
</evidence>
<dbReference type="FunFam" id="1.10.357.140:FF:000003">
    <property type="entry name" value="4-hydroxybenzoate polyprenyltransferase, mitochondrial"/>
    <property type="match status" value="1"/>
</dbReference>
<comment type="catalytic activity">
    <reaction evidence="10">
        <text>all-trans-decaprenyl diphosphate + 4-hydroxybenzoate = 4-hydroxy-3-(all-trans-decaprenyl)benzoate + diphosphate</text>
        <dbReference type="Rhea" id="RHEA:44564"/>
        <dbReference type="ChEBI" id="CHEBI:17879"/>
        <dbReference type="ChEBI" id="CHEBI:33019"/>
        <dbReference type="ChEBI" id="CHEBI:60721"/>
        <dbReference type="ChEBI" id="CHEBI:84503"/>
        <dbReference type="EC" id="2.5.1.39"/>
    </reaction>
    <physiologicalReaction direction="left-to-right" evidence="10">
        <dbReference type="Rhea" id="RHEA:44565"/>
    </physiologicalReaction>
</comment>
<dbReference type="GO" id="GO:0008412">
    <property type="term" value="F:4-hydroxybenzoate polyprenyltransferase activity"/>
    <property type="evidence" value="ECO:0007669"/>
    <property type="project" value="UniProtKB-EC"/>
</dbReference>
<comment type="cofactor">
    <cofactor evidence="1 13">
        <name>Mg(2+)</name>
        <dbReference type="ChEBI" id="CHEBI:18420"/>
    </cofactor>
</comment>
<dbReference type="PANTHER" id="PTHR11048">
    <property type="entry name" value="PRENYLTRANSFERASES"/>
    <property type="match status" value="1"/>
</dbReference>
<dbReference type="HAMAP" id="MF_01635">
    <property type="entry name" value="UbiA"/>
    <property type="match status" value="1"/>
</dbReference>
<organism evidence="14 15">
    <name type="scientific">Pinctada imbricata</name>
    <name type="common">Atlantic pearl-oyster</name>
    <name type="synonym">Pinctada martensii</name>
    <dbReference type="NCBI Taxonomy" id="66713"/>
    <lineage>
        <taxon>Eukaryota</taxon>
        <taxon>Metazoa</taxon>
        <taxon>Spiralia</taxon>
        <taxon>Lophotrochozoa</taxon>
        <taxon>Mollusca</taxon>
        <taxon>Bivalvia</taxon>
        <taxon>Autobranchia</taxon>
        <taxon>Pteriomorphia</taxon>
        <taxon>Pterioida</taxon>
        <taxon>Pterioidea</taxon>
        <taxon>Pteriidae</taxon>
        <taxon>Pinctada</taxon>
    </lineage>
</organism>
<comment type="caution">
    <text evidence="14">The sequence shown here is derived from an EMBL/GenBank/DDBJ whole genome shotgun (WGS) entry which is preliminary data.</text>
</comment>
<protein>
    <recommendedName>
        <fullName evidence="13">4-hydroxybenzoate polyprenyltransferase, mitochondrial</fullName>
        <shortName evidence="13">4-HB polyprenyltransferase</shortName>
        <ecNumber evidence="13">2.5.1.39</ecNumber>
    </recommendedName>
    <alternativeName>
        <fullName evidence="13">Para-hydroxybenzoate--polyprenyltransferase</fullName>
        <shortName evidence="13">PHB:PPT</shortName>
        <shortName evidence="13">PHB:polyprenyltransferase</shortName>
    </alternativeName>
</protein>
<comment type="catalytic activity">
    <reaction evidence="11">
        <text>all-trans-nonaprenyl diphosphate + 4-hydroxybenzoate = 4-hydroxy-3-(all-trans-nonaprenyl)benzoate + diphosphate</text>
        <dbReference type="Rhea" id="RHEA:17709"/>
        <dbReference type="ChEBI" id="CHEBI:17879"/>
        <dbReference type="ChEBI" id="CHEBI:33019"/>
        <dbReference type="ChEBI" id="CHEBI:58391"/>
        <dbReference type="ChEBI" id="CHEBI:84502"/>
        <dbReference type="EC" id="2.5.1.39"/>
    </reaction>
    <physiologicalReaction direction="left-to-right" evidence="11">
        <dbReference type="Rhea" id="RHEA:17710"/>
    </physiologicalReaction>
</comment>
<dbReference type="AlphaFoldDB" id="A0AA88YRR6"/>
<dbReference type="InterPro" id="IPR030470">
    <property type="entry name" value="UbiA_prenylTrfase_CS"/>
</dbReference>
<dbReference type="Proteomes" id="UP001186944">
    <property type="component" value="Unassembled WGS sequence"/>
</dbReference>
<dbReference type="Pfam" id="PF01040">
    <property type="entry name" value="UbiA"/>
    <property type="match status" value="1"/>
</dbReference>
<evidence type="ECO:0000256" key="12">
    <source>
        <dbReference type="ARBA" id="ARBA00051182"/>
    </source>
</evidence>
<dbReference type="InterPro" id="IPR039653">
    <property type="entry name" value="Prenyltransferase"/>
</dbReference>
<dbReference type="Gene3D" id="1.10.357.140">
    <property type="entry name" value="UbiA prenyltransferase"/>
    <property type="match status" value="1"/>
</dbReference>
<feature type="transmembrane region" description="Helical" evidence="13">
    <location>
        <begin position="271"/>
        <end position="289"/>
    </location>
</feature>
<dbReference type="GO" id="GO:0005743">
    <property type="term" value="C:mitochondrial inner membrane"/>
    <property type="evidence" value="ECO:0007669"/>
    <property type="project" value="UniProtKB-SubCell"/>
</dbReference>
<accession>A0AA88YRR6</accession>
<comment type="catalytic activity">
    <reaction evidence="12">
        <text>an all-trans-polyprenyl diphosphate + 4-hydroxybenzoate = a 4-hydroxy-3-(all-trans-polyprenyl)benzoate + diphosphate</text>
        <dbReference type="Rhea" id="RHEA:44504"/>
        <dbReference type="Rhea" id="RHEA-COMP:9514"/>
        <dbReference type="Rhea" id="RHEA-COMP:9564"/>
        <dbReference type="ChEBI" id="CHEBI:17879"/>
        <dbReference type="ChEBI" id="CHEBI:33019"/>
        <dbReference type="ChEBI" id="CHEBI:58914"/>
        <dbReference type="ChEBI" id="CHEBI:78396"/>
        <dbReference type="EC" id="2.5.1.39"/>
    </reaction>
    <physiologicalReaction direction="left-to-right" evidence="12">
        <dbReference type="Rhea" id="RHEA:44505"/>
    </physiologicalReaction>
</comment>
<keyword evidence="6 13" id="KW-0812">Transmembrane</keyword>
<dbReference type="Gene3D" id="1.20.120.1780">
    <property type="entry name" value="UbiA prenyltransferase"/>
    <property type="match status" value="1"/>
</dbReference>
<comment type="similarity">
    <text evidence="3 13">Belongs to the UbiA prenyltransferase family.</text>
</comment>
<keyword evidence="4 13" id="KW-0808">Transferase</keyword>
<name>A0AA88YRR6_PINIB</name>
<dbReference type="FunFam" id="1.20.120.1780:FF:000001">
    <property type="entry name" value="4-hydroxybenzoate octaprenyltransferase"/>
    <property type="match status" value="1"/>
</dbReference>
<evidence type="ECO:0000313" key="14">
    <source>
        <dbReference type="EMBL" id="KAK3103236.1"/>
    </source>
</evidence>
<sequence>MYLPCLVRSGGRIGLVCDVLYMTQKSPAFLSYSSLTCISLTQKRNSNLWHVMNERNRSLQGARNMLQVHSRGNSINSKVQNGLKDGEFLHTRNAKTSGKTSTMKDSAAVHAGNLDRRQNFHGMNRCKKGSELNNLSYSGPLVQSQNFSLTPKGILDASPPVLQPYLRLIRFDKPIGTWLLYWPCTWSIALASTAGHFPSLYLLTLFGMGSFFMRGAGCIINDMWDRDFDKKVERTKLRPLASGELSMFQGVMCLGTMLSVSLAILLQLNWYSIYLGAASMGLVITYPLAKRFTYWPQALLGLTFNYGAMLGWTAVSGSLDPAILPLYASGFCWTMIYDTIYAHQDKYDDMLIGVKSTALKFGDDTKKWLSGFGIVMVSGLVSTGVMCDQTWPYYLGVTITASHLAHQIYTVDLDNADDCARKFRSNTQLGLVMFLGIVIGTLLKEDKTVKTDEQSNPLKE</sequence>
<feature type="transmembrane region" description="Helical" evidence="13">
    <location>
        <begin position="298"/>
        <end position="316"/>
    </location>
</feature>
<dbReference type="EMBL" id="VSWD01000005">
    <property type="protein sequence ID" value="KAK3103236.1"/>
    <property type="molecule type" value="Genomic_DNA"/>
</dbReference>
<reference evidence="14" key="1">
    <citation type="submission" date="2019-08" db="EMBL/GenBank/DDBJ databases">
        <title>The improved chromosome-level genome for the pearl oyster Pinctada fucata martensii using PacBio sequencing and Hi-C.</title>
        <authorList>
            <person name="Zheng Z."/>
        </authorList>
    </citation>
    <scope>NUCLEOTIDE SEQUENCE</scope>
    <source>
        <strain evidence="14">ZZ-2019</strain>
        <tissue evidence="14">Adductor muscle</tissue>
    </source>
</reference>
<evidence type="ECO:0000256" key="5">
    <source>
        <dbReference type="ARBA" id="ARBA00022688"/>
    </source>
</evidence>
<dbReference type="NCBIfam" id="TIGR01474">
    <property type="entry name" value="ubiA_proteo"/>
    <property type="match status" value="1"/>
</dbReference>
<keyword evidence="9 13" id="KW-0414">Isoprene biosynthesis</keyword>
<evidence type="ECO:0000256" key="8">
    <source>
        <dbReference type="ARBA" id="ARBA00023136"/>
    </source>
</evidence>
<evidence type="ECO:0000256" key="13">
    <source>
        <dbReference type="HAMAP-Rule" id="MF_03189"/>
    </source>
</evidence>
<evidence type="ECO:0000256" key="3">
    <source>
        <dbReference type="ARBA" id="ARBA00005985"/>
    </source>
</evidence>
<comment type="function">
    <text evidence="13">Catalyzes the prenylation of para-hydroxybenzoate (PHB) with an all-trans polyprenyl group. Mediates the second step in the final reaction sequence of coenzyme Q (CoQ) biosynthesis, which is the condensation of the polyisoprenoid side chain with PHB, generating the first membrane-bound Q intermediate.</text>
</comment>
<keyword evidence="7 13" id="KW-1133">Transmembrane helix</keyword>
<evidence type="ECO:0000256" key="9">
    <source>
        <dbReference type="ARBA" id="ARBA00023229"/>
    </source>
</evidence>
<evidence type="ECO:0000256" key="6">
    <source>
        <dbReference type="ARBA" id="ARBA00022692"/>
    </source>
</evidence>
<evidence type="ECO:0000256" key="4">
    <source>
        <dbReference type="ARBA" id="ARBA00022679"/>
    </source>
</evidence>
<evidence type="ECO:0000256" key="11">
    <source>
        <dbReference type="ARBA" id="ARBA00050454"/>
    </source>
</evidence>
<comment type="subcellular location">
    <subcellularLocation>
        <location evidence="2">Membrane</location>
        <topology evidence="2">Multi-pass membrane protein</topology>
    </subcellularLocation>
    <subcellularLocation>
        <location evidence="13">Mitochondrion inner membrane</location>
        <topology evidence="13">Multi-pass membrane protein</topology>
        <orientation evidence="13">Matrix side</orientation>
    </subcellularLocation>
</comment>
<dbReference type="InterPro" id="IPR000537">
    <property type="entry name" value="UbiA_prenyltransferase"/>
</dbReference>
<dbReference type="EC" id="2.5.1.39" evidence="13"/>
<proteinExistence type="inferred from homology"/>
<gene>
    <name evidence="14" type="ORF">FSP39_017732</name>
</gene>
<feature type="transmembrane region" description="Helical" evidence="13">
    <location>
        <begin position="391"/>
        <end position="411"/>
    </location>
</feature>
<dbReference type="PROSITE" id="PS00943">
    <property type="entry name" value="UBIA"/>
    <property type="match status" value="1"/>
</dbReference>
<evidence type="ECO:0000256" key="2">
    <source>
        <dbReference type="ARBA" id="ARBA00004141"/>
    </source>
</evidence>
<dbReference type="CDD" id="cd13959">
    <property type="entry name" value="PT_UbiA_COQ2"/>
    <property type="match status" value="1"/>
</dbReference>
<keyword evidence="8 13" id="KW-0472">Membrane</keyword>
<keyword evidence="15" id="KW-1185">Reference proteome</keyword>